<evidence type="ECO:0000256" key="7">
    <source>
        <dbReference type="SAM" id="Phobius"/>
    </source>
</evidence>
<feature type="transmembrane region" description="Helical" evidence="7">
    <location>
        <begin position="256"/>
        <end position="277"/>
    </location>
</feature>
<feature type="transmembrane region" description="Helical" evidence="7">
    <location>
        <begin position="222"/>
        <end position="244"/>
    </location>
</feature>
<feature type="transmembrane region" description="Helical" evidence="7">
    <location>
        <begin position="71"/>
        <end position="88"/>
    </location>
</feature>
<evidence type="ECO:0000313" key="10">
    <source>
        <dbReference type="Proteomes" id="UP000711047"/>
    </source>
</evidence>
<dbReference type="InterPro" id="IPR036259">
    <property type="entry name" value="MFS_trans_sf"/>
</dbReference>
<reference evidence="9 10" key="1">
    <citation type="submission" date="2020-05" db="EMBL/GenBank/DDBJ databases">
        <title>Paenibacillus glebae, sp. nov., Paenibacillus humi sp. nov., Paenibacillus pedi sp. nov., Paenibacillus terrestris sp. nov. and Paenibacillus terricola sp. nov., isolated from a forest top soil sample.</title>
        <authorList>
            <person name="Qi S."/>
            <person name="Carlier A."/>
            <person name="Cnockaert M."/>
            <person name="Vandamme P."/>
        </authorList>
    </citation>
    <scope>NUCLEOTIDE SEQUENCE [LARGE SCALE GENOMIC DNA]</scope>
    <source>
        <strain evidence="9 10">LMG 29502</strain>
    </source>
</reference>
<comment type="subcellular location">
    <subcellularLocation>
        <location evidence="1">Cell membrane</location>
        <topology evidence="1">Multi-pass membrane protein</topology>
    </subcellularLocation>
</comment>
<feature type="transmembrane region" description="Helical" evidence="7">
    <location>
        <begin position="370"/>
        <end position="388"/>
    </location>
</feature>
<dbReference type="Pfam" id="PF07690">
    <property type="entry name" value="MFS_1"/>
    <property type="match status" value="1"/>
</dbReference>
<organism evidence="9 10">
    <name type="scientific">Paenibacillus tritici</name>
    <dbReference type="NCBI Taxonomy" id="1873425"/>
    <lineage>
        <taxon>Bacteria</taxon>
        <taxon>Bacillati</taxon>
        <taxon>Bacillota</taxon>
        <taxon>Bacilli</taxon>
        <taxon>Bacillales</taxon>
        <taxon>Paenibacillaceae</taxon>
        <taxon>Paenibacillus</taxon>
    </lineage>
</organism>
<dbReference type="InterPro" id="IPR051788">
    <property type="entry name" value="MFS_Transporter"/>
</dbReference>
<evidence type="ECO:0000313" key="9">
    <source>
        <dbReference type="EMBL" id="NQX48158.1"/>
    </source>
</evidence>
<dbReference type="InterPro" id="IPR020846">
    <property type="entry name" value="MFS_dom"/>
</dbReference>
<keyword evidence="4 7" id="KW-0812">Transmembrane</keyword>
<keyword evidence="5 7" id="KW-1133">Transmembrane helix</keyword>
<dbReference type="EMBL" id="JABMKX010000013">
    <property type="protein sequence ID" value="NQX48158.1"/>
    <property type="molecule type" value="Genomic_DNA"/>
</dbReference>
<evidence type="ECO:0000256" key="5">
    <source>
        <dbReference type="ARBA" id="ARBA00022989"/>
    </source>
</evidence>
<feature type="transmembrane region" description="Helical" evidence="7">
    <location>
        <begin position="40"/>
        <end position="59"/>
    </location>
</feature>
<gene>
    <name evidence="9" type="ORF">HQN87_22795</name>
</gene>
<dbReference type="PANTHER" id="PTHR23514">
    <property type="entry name" value="BYPASS OF STOP CODON PROTEIN 6"/>
    <property type="match status" value="1"/>
</dbReference>
<feature type="transmembrane region" description="Helical" evidence="7">
    <location>
        <begin position="309"/>
        <end position="327"/>
    </location>
</feature>
<evidence type="ECO:0000256" key="2">
    <source>
        <dbReference type="ARBA" id="ARBA00008335"/>
    </source>
</evidence>
<dbReference type="Proteomes" id="UP000711047">
    <property type="component" value="Unassembled WGS sequence"/>
</dbReference>
<evidence type="ECO:0000256" key="1">
    <source>
        <dbReference type="ARBA" id="ARBA00004651"/>
    </source>
</evidence>
<dbReference type="RefSeq" id="WP_173137984.1">
    <property type="nucleotide sequence ID" value="NZ_JABMKX010000013.1"/>
</dbReference>
<dbReference type="PANTHER" id="PTHR23514:SF3">
    <property type="entry name" value="BYPASS OF STOP CODON PROTEIN 6"/>
    <property type="match status" value="1"/>
</dbReference>
<feature type="transmembrane region" description="Helical" evidence="7">
    <location>
        <begin position="128"/>
        <end position="150"/>
    </location>
</feature>
<dbReference type="Gene3D" id="1.20.1250.20">
    <property type="entry name" value="MFS general substrate transporter like domains"/>
    <property type="match status" value="2"/>
</dbReference>
<sequence length="403" mass="42954">MTTWFLIIIYLAFISLGLPDSLLGSAWPVIWPEMGSSLGSAGIISMIIAGGTIVSSLFSNLMVERLGTGRITFVSCLLTAASLFGFSVSPSVLWFIVMAIPLGLGAGAVDAALNHYVAAYYKAHHMSWLHCFWGVGATLGPMIMAVQLASPESWRGGYAVVAAIQFLFAIILLVTLPLWKKVAATREPLPSAALTDSAPAEATPAIRPQANTIRLRGVRPTLLTFLLYCGIEAMVGLWGASYLVGSRGVAPEKAAVWISLYYAGITVGRLTTGFITLKVPNRLLIRYGQLLTITGGVVLLLPLHPSLSLAGLILIGLGLAPIYPGLLHETPARFGRENSARLIGYQMAVAYTGTTVIPPLFGLLSVRTGIGVFPFTALALLLLMFWSAETVNRLLGRSALGRE</sequence>
<protein>
    <submittedName>
        <fullName evidence="9">MFS transporter</fullName>
    </submittedName>
</protein>
<dbReference type="SUPFAM" id="SSF103473">
    <property type="entry name" value="MFS general substrate transporter"/>
    <property type="match status" value="1"/>
</dbReference>
<accession>A0ABX2DTY7</accession>
<feature type="transmembrane region" description="Helical" evidence="7">
    <location>
        <begin position="94"/>
        <end position="116"/>
    </location>
</feature>
<evidence type="ECO:0000256" key="3">
    <source>
        <dbReference type="ARBA" id="ARBA00022448"/>
    </source>
</evidence>
<proteinExistence type="inferred from homology"/>
<comment type="caution">
    <text evidence="9">The sequence shown here is derived from an EMBL/GenBank/DDBJ whole genome shotgun (WGS) entry which is preliminary data.</text>
</comment>
<evidence type="ECO:0000256" key="6">
    <source>
        <dbReference type="ARBA" id="ARBA00023136"/>
    </source>
</evidence>
<keyword evidence="6 7" id="KW-0472">Membrane</keyword>
<name>A0ABX2DTY7_9BACL</name>
<feature type="transmembrane region" description="Helical" evidence="7">
    <location>
        <begin position="284"/>
        <end position="303"/>
    </location>
</feature>
<feature type="transmembrane region" description="Helical" evidence="7">
    <location>
        <begin position="156"/>
        <end position="179"/>
    </location>
</feature>
<evidence type="ECO:0000259" key="8">
    <source>
        <dbReference type="PROSITE" id="PS50850"/>
    </source>
</evidence>
<feature type="transmembrane region" description="Helical" evidence="7">
    <location>
        <begin position="348"/>
        <end position="364"/>
    </location>
</feature>
<keyword evidence="10" id="KW-1185">Reference proteome</keyword>
<feature type="domain" description="Major facilitator superfamily (MFS) profile" evidence="8">
    <location>
        <begin position="5"/>
        <end position="391"/>
    </location>
</feature>
<keyword evidence="3" id="KW-0813">Transport</keyword>
<dbReference type="InterPro" id="IPR011701">
    <property type="entry name" value="MFS"/>
</dbReference>
<dbReference type="PROSITE" id="PS50850">
    <property type="entry name" value="MFS"/>
    <property type="match status" value="1"/>
</dbReference>
<evidence type="ECO:0000256" key="4">
    <source>
        <dbReference type="ARBA" id="ARBA00022692"/>
    </source>
</evidence>
<comment type="similarity">
    <text evidence="2">Belongs to the major facilitator superfamily.</text>
</comment>